<dbReference type="PANTHER" id="PTHR33463">
    <property type="entry name" value="NB-ARC DOMAIN-CONTAINING PROTEIN-RELATED"/>
    <property type="match status" value="1"/>
</dbReference>
<dbReference type="InterPro" id="IPR042197">
    <property type="entry name" value="Apaf_helical"/>
</dbReference>
<keyword evidence="7" id="KW-0175">Coiled coil</keyword>
<dbReference type="FunFam" id="3.40.50.300:FF:001091">
    <property type="entry name" value="Probable disease resistance protein At1g61300"/>
    <property type="match status" value="1"/>
</dbReference>
<organism evidence="9 10">
    <name type="scientific">Rhamnella rubrinervis</name>
    <dbReference type="NCBI Taxonomy" id="2594499"/>
    <lineage>
        <taxon>Eukaryota</taxon>
        <taxon>Viridiplantae</taxon>
        <taxon>Streptophyta</taxon>
        <taxon>Embryophyta</taxon>
        <taxon>Tracheophyta</taxon>
        <taxon>Spermatophyta</taxon>
        <taxon>Magnoliopsida</taxon>
        <taxon>eudicotyledons</taxon>
        <taxon>Gunneridae</taxon>
        <taxon>Pentapetalae</taxon>
        <taxon>rosids</taxon>
        <taxon>fabids</taxon>
        <taxon>Rosales</taxon>
        <taxon>Rhamnaceae</taxon>
        <taxon>rhamnoid group</taxon>
        <taxon>Rhamneae</taxon>
        <taxon>Rhamnella</taxon>
    </lineage>
</organism>
<dbReference type="OrthoDB" id="1926275at2759"/>
<feature type="domain" description="AAA+ ATPase" evidence="8">
    <location>
        <begin position="172"/>
        <end position="318"/>
    </location>
</feature>
<evidence type="ECO:0000256" key="4">
    <source>
        <dbReference type="ARBA" id="ARBA00022741"/>
    </source>
</evidence>
<protein>
    <recommendedName>
        <fullName evidence="8">AAA+ ATPase domain-containing protein</fullName>
    </recommendedName>
</protein>
<keyword evidence="4" id="KW-0547">Nucleotide-binding</keyword>
<comment type="similarity">
    <text evidence="1">Belongs to the disease resistance NB-LRR family.</text>
</comment>
<sequence>MEIVISIGAKLSEYTVTPIARQLGYLFYYQSNLENLRTQVQKLKDAKERLEHSIDEAKRNGEEIEADVLNWISRVDRISDQTLNLLTAEDQGKTRCFSARLFPNLVQRNKLSRKAKTLAIEVGSENQNAGGFNKVSYLPFIESSVFDVKGYVAFQSRMSTINQIMEALRNPNLEMIGVYGMGGVGKTMLSKEVAKQAKEQMLFSKVIIVTVTQSPNVENIQQEIAEQLSLKLEQKTKAARADRLRYRLRQEKKILVILDDIWEKLELEDIGIYFGNDRNKCKILLTSRSEDVLHNDMDVEQNFLVGVLSEREAANLFNSIAGDTIKNLAIQPLASKIVNECGGLPIAIATVANALRNKSPPVWNNALQELRASTPTNIRGMHVKVYSSIRMSYDSLSSEEAKSLLLLCSLFPEDADIDIEYLLRHGAGWGLFHGIFKLEEARNKVVTLVEDLKTRCLLLNGDFDGSVKMHDVIRDVTVSIASRERHMYNLSGVAELEECLNETKLKDSIAVSLSEIVRNCQLPEKLIFPNAQVLFMRTVGKLFRYPLRPNFVNINFFDRDFKASNHLFEELKKLRVLELSGLCLKPLPSSFSFLRNLRTLCLWYCDIGEVAMLGELKNLKILDLTGSNIEELPKEIGQLTRLLLLDLKYCFELKVIQPTTISSLTSLQELNMKGSFTNWKEVGRNGDRSNASLIELKSLHLLTSLHLDLPSANILPKEFFSEKLERYDIRIGEFDVMYVDFAISRMSLNLYKKRDVFNESGLENLLKRSEVLYLIGLQDLNNVVRELDVEGFPQLKHLHFEHNHGIQYIVNSMEDDHTRAAFVSLEVLNIECLNNLEKICHGKLAENCFGKLREIEVGSCGKLKNLFPFSVAEGLLQLEKIEVRRCEMMEEIIIYEREGDSQNIGHETVRNIQFPQLHTLKLCHLPKLIQFYSPENTNCGNIQRKSEELVSNFTMSLFNKEVTFPKLQNLTLRGSPTLNELWHGLSEDLLGDEEPACLFSGLKALTVSELPNLIHIWDEKHRHTNGSASLNLMSLFVSKCNGLKNLAPSWISFQNLIFLRVSKCNEMVNLLTLSTAKSLTQLRTMSVVGCKSMTEIIEDKGNELGGHDDRIVFDHLVFLELHGLLSLTSFCSGKSTVGFPKLKHVSFVRCPRLRSFSHGVVSTPQLHKIVLLHGEQGDDELYNSGGEFIDSDEDMDWPVTDKELNFDALDDFSDFSDEYNGKPVEELMNGDINTTLSQLWERNQIGLALQQLFTE</sequence>
<dbReference type="InterPro" id="IPR027417">
    <property type="entry name" value="P-loop_NTPase"/>
</dbReference>
<keyword evidence="6" id="KW-0067">ATP-binding</keyword>
<feature type="coiled-coil region" evidence="7">
    <location>
        <begin position="33"/>
        <end position="67"/>
    </location>
</feature>
<dbReference type="InterPro" id="IPR057135">
    <property type="entry name" value="At4g27190-like_LRR"/>
</dbReference>
<dbReference type="Gene3D" id="1.10.10.10">
    <property type="entry name" value="Winged helix-like DNA-binding domain superfamily/Winged helix DNA-binding domain"/>
    <property type="match status" value="1"/>
</dbReference>
<dbReference type="InterPro" id="IPR036388">
    <property type="entry name" value="WH-like_DNA-bd_sf"/>
</dbReference>
<evidence type="ECO:0000256" key="2">
    <source>
        <dbReference type="ARBA" id="ARBA00022614"/>
    </source>
</evidence>
<dbReference type="AlphaFoldDB" id="A0A8K0HRL1"/>
<dbReference type="Gene3D" id="3.80.10.10">
    <property type="entry name" value="Ribonuclease Inhibitor"/>
    <property type="match status" value="1"/>
</dbReference>
<dbReference type="InterPro" id="IPR055414">
    <property type="entry name" value="LRR_R13L4/SHOC2-like"/>
</dbReference>
<evidence type="ECO:0000256" key="5">
    <source>
        <dbReference type="ARBA" id="ARBA00022821"/>
    </source>
</evidence>
<evidence type="ECO:0000256" key="3">
    <source>
        <dbReference type="ARBA" id="ARBA00022737"/>
    </source>
</evidence>
<comment type="caution">
    <text evidence="9">The sequence shown here is derived from an EMBL/GenBank/DDBJ whole genome shotgun (WGS) entry which is preliminary data.</text>
</comment>
<dbReference type="PRINTS" id="PR00364">
    <property type="entry name" value="DISEASERSIST"/>
</dbReference>
<dbReference type="InterPro" id="IPR032675">
    <property type="entry name" value="LRR_dom_sf"/>
</dbReference>
<evidence type="ECO:0000256" key="7">
    <source>
        <dbReference type="SAM" id="Coils"/>
    </source>
</evidence>
<dbReference type="GO" id="GO:0005524">
    <property type="term" value="F:ATP binding"/>
    <property type="evidence" value="ECO:0007669"/>
    <property type="project" value="UniProtKB-KW"/>
</dbReference>
<accession>A0A8K0HRL1</accession>
<dbReference type="SUPFAM" id="SSF52540">
    <property type="entry name" value="P-loop containing nucleoside triphosphate hydrolases"/>
    <property type="match status" value="1"/>
</dbReference>
<dbReference type="InterPro" id="IPR050905">
    <property type="entry name" value="Plant_NBS-LRR"/>
</dbReference>
<dbReference type="PANTHER" id="PTHR33463:SF198">
    <property type="entry name" value="RPP4C3"/>
    <property type="match status" value="1"/>
</dbReference>
<gene>
    <name evidence="9" type="ORF">FNV43_RR02032</name>
</gene>
<evidence type="ECO:0000313" key="9">
    <source>
        <dbReference type="EMBL" id="KAF3457375.1"/>
    </source>
</evidence>
<dbReference type="SUPFAM" id="SSF52058">
    <property type="entry name" value="L domain-like"/>
    <property type="match status" value="1"/>
</dbReference>
<dbReference type="SMART" id="SM00382">
    <property type="entry name" value="AAA"/>
    <property type="match status" value="1"/>
</dbReference>
<dbReference type="InterPro" id="IPR002182">
    <property type="entry name" value="NB-ARC"/>
</dbReference>
<keyword evidence="5" id="KW-0611">Plant defense</keyword>
<evidence type="ECO:0000256" key="6">
    <source>
        <dbReference type="ARBA" id="ARBA00022840"/>
    </source>
</evidence>
<dbReference type="Pfam" id="PF23247">
    <property type="entry name" value="LRR_RPS2"/>
    <property type="match status" value="3"/>
</dbReference>
<dbReference type="Pfam" id="PF00931">
    <property type="entry name" value="NB-ARC"/>
    <property type="match status" value="1"/>
</dbReference>
<dbReference type="GO" id="GO:0043531">
    <property type="term" value="F:ADP binding"/>
    <property type="evidence" value="ECO:0007669"/>
    <property type="project" value="InterPro"/>
</dbReference>
<dbReference type="Proteomes" id="UP000796880">
    <property type="component" value="Unassembled WGS sequence"/>
</dbReference>
<keyword evidence="10" id="KW-1185">Reference proteome</keyword>
<reference evidence="9" key="1">
    <citation type="submission" date="2020-03" db="EMBL/GenBank/DDBJ databases">
        <title>A high-quality chromosome-level genome assembly of a woody plant with both climbing and erect habits, Rhamnella rubrinervis.</title>
        <authorList>
            <person name="Lu Z."/>
            <person name="Yang Y."/>
            <person name="Zhu X."/>
            <person name="Sun Y."/>
        </authorList>
    </citation>
    <scope>NUCLEOTIDE SEQUENCE</scope>
    <source>
        <strain evidence="9">BYM</strain>
        <tissue evidence="9">Leaf</tissue>
    </source>
</reference>
<dbReference type="GO" id="GO:0006952">
    <property type="term" value="P:defense response"/>
    <property type="evidence" value="ECO:0007669"/>
    <property type="project" value="UniProtKB-KW"/>
</dbReference>
<evidence type="ECO:0000256" key="1">
    <source>
        <dbReference type="ARBA" id="ARBA00008894"/>
    </source>
</evidence>
<evidence type="ECO:0000259" key="8">
    <source>
        <dbReference type="SMART" id="SM00382"/>
    </source>
</evidence>
<dbReference type="InterPro" id="IPR003593">
    <property type="entry name" value="AAA+_ATPase"/>
</dbReference>
<dbReference type="EMBL" id="VOIH02000001">
    <property type="protein sequence ID" value="KAF3457375.1"/>
    <property type="molecule type" value="Genomic_DNA"/>
</dbReference>
<keyword evidence="3" id="KW-0677">Repeat</keyword>
<dbReference type="Gene3D" id="3.40.50.300">
    <property type="entry name" value="P-loop containing nucleotide triphosphate hydrolases"/>
    <property type="match status" value="1"/>
</dbReference>
<name>A0A8K0HRL1_9ROSA</name>
<keyword evidence="2" id="KW-0433">Leucine-rich repeat</keyword>
<evidence type="ECO:0000313" key="10">
    <source>
        <dbReference type="Proteomes" id="UP000796880"/>
    </source>
</evidence>
<proteinExistence type="inferred from homology"/>
<dbReference type="Gene3D" id="1.10.8.430">
    <property type="entry name" value="Helical domain of apoptotic protease-activating factors"/>
    <property type="match status" value="1"/>
</dbReference>
<dbReference type="Pfam" id="PF23598">
    <property type="entry name" value="LRR_14"/>
    <property type="match status" value="1"/>
</dbReference>